<comment type="caution">
    <text evidence="1">The sequence shown here is derived from an EMBL/GenBank/DDBJ whole genome shotgun (WGS) entry which is preliminary data.</text>
</comment>
<sequence length="570" mass="58514">MLLAALLFFSYDSLKAQVKIGGNPAVVDPNALLELESNRKGLLLPRLNDAGFTAMTGVDATVGMVVYYTGSSHQGPGLYVKQTAGTGAGNWVKLAGSDLADGSWKLGGNLSIDPANQFLGTTDAQPVIIKTDAVERFKITETGQLILAAAGIPVDNTENQVLLLAADGTVKRKSLSLTMVESMNGQSGALTLKIGAGTGYETGEIDASTPGELTLNLPVMSGANPAQAQGFISYADWVRFDHMATAGVSMATPITDGSQGTNGATVTADGSGGFEIALGEATAAAPGIVNIGAQTFGGDKTFSGLTTFSNNVTVDNGTGGGNLDVKGKLNIGFPSLYAPSPAPASYNLLVQEGAGNTEIKRFNLAAWKLDGGIATVNGVAGAAADGGMTIAVDSAGAAFNVVADAVANKVTINIPDAATATDRGLVNNDQQTFGGHKLFASNVTVNNSTPGTSSLSVNGSVGLKFRRVFINETLTDQDYLVFVKPSGTTDVTITLPDPTTCSGRVYVIKREAKDNPVNELNEDFSVVIASNGGTGKFHGENTTPITVPNTTLNVMSDGTNWNIMSRGAGL</sequence>
<protein>
    <submittedName>
        <fullName evidence="1">Uncharacterized protein</fullName>
    </submittedName>
</protein>
<dbReference type="EMBL" id="BKAU01000001">
    <property type="protein sequence ID" value="GEP93994.1"/>
    <property type="molecule type" value="Genomic_DNA"/>
</dbReference>
<evidence type="ECO:0000313" key="2">
    <source>
        <dbReference type="Proteomes" id="UP000321436"/>
    </source>
</evidence>
<dbReference type="AlphaFoldDB" id="A0A512REE0"/>
<dbReference type="Proteomes" id="UP000321436">
    <property type="component" value="Unassembled WGS sequence"/>
</dbReference>
<name>A0A512REE0_9BACT</name>
<keyword evidence="2" id="KW-1185">Reference proteome</keyword>
<evidence type="ECO:0000313" key="1">
    <source>
        <dbReference type="EMBL" id="GEP93994.1"/>
    </source>
</evidence>
<accession>A0A512REE0</accession>
<gene>
    <name evidence="1" type="ORF">CCY01nite_02540</name>
</gene>
<proteinExistence type="predicted"/>
<reference evidence="1 2" key="1">
    <citation type="submission" date="2019-07" db="EMBL/GenBank/DDBJ databases">
        <title>Whole genome shotgun sequence of Chitinophaga cymbidii NBRC 109752.</title>
        <authorList>
            <person name="Hosoyama A."/>
            <person name="Uohara A."/>
            <person name="Ohji S."/>
            <person name="Ichikawa N."/>
        </authorList>
    </citation>
    <scope>NUCLEOTIDE SEQUENCE [LARGE SCALE GENOMIC DNA]</scope>
    <source>
        <strain evidence="1 2">NBRC 109752</strain>
    </source>
</reference>
<organism evidence="1 2">
    <name type="scientific">Chitinophaga cymbidii</name>
    <dbReference type="NCBI Taxonomy" id="1096750"/>
    <lineage>
        <taxon>Bacteria</taxon>
        <taxon>Pseudomonadati</taxon>
        <taxon>Bacteroidota</taxon>
        <taxon>Chitinophagia</taxon>
        <taxon>Chitinophagales</taxon>
        <taxon>Chitinophagaceae</taxon>
        <taxon>Chitinophaga</taxon>
    </lineage>
</organism>